<protein>
    <recommendedName>
        <fullName evidence="7">Major facilitator superfamily (MFS) profile domain-containing protein</fullName>
    </recommendedName>
</protein>
<gene>
    <name evidence="8" type="ORF">PFISCL1PPCAC_4703</name>
</gene>
<feature type="region of interest" description="Disordered" evidence="5">
    <location>
        <begin position="1"/>
        <end position="65"/>
    </location>
</feature>
<organism evidence="8 9">
    <name type="scientific">Pristionchus fissidentatus</name>
    <dbReference type="NCBI Taxonomy" id="1538716"/>
    <lineage>
        <taxon>Eukaryota</taxon>
        <taxon>Metazoa</taxon>
        <taxon>Ecdysozoa</taxon>
        <taxon>Nematoda</taxon>
        <taxon>Chromadorea</taxon>
        <taxon>Rhabditida</taxon>
        <taxon>Rhabditina</taxon>
        <taxon>Diplogasteromorpha</taxon>
        <taxon>Diplogasteroidea</taxon>
        <taxon>Neodiplogasteridae</taxon>
        <taxon>Pristionchus</taxon>
    </lineage>
</organism>
<evidence type="ECO:0000256" key="1">
    <source>
        <dbReference type="ARBA" id="ARBA00004141"/>
    </source>
</evidence>
<dbReference type="PANTHER" id="PTHR24064">
    <property type="entry name" value="SOLUTE CARRIER FAMILY 22 MEMBER"/>
    <property type="match status" value="1"/>
</dbReference>
<dbReference type="InterPro" id="IPR036259">
    <property type="entry name" value="MFS_trans_sf"/>
</dbReference>
<evidence type="ECO:0000313" key="8">
    <source>
        <dbReference type="EMBL" id="GMT13406.1"/>
    </source>
</evidence>
<feature type="transmembrane region" description="Helical" evidence="6">
    <location>
        <begin position="459"/>
        <end position="481"/>
    </location>
</feature>
<keyword evidence="4 6" id="KW-0472">Membrane</keyword>
<dbReference type="InterPro" id="IPR020846">
    <property type="entry name" value="MFS_dom"/>
</dbReference>
<feature type="transmembrane region" description="Helical" evidence="6">
    <location>
        <begin position="375"/>
        <end position="393"/>
    </location>
</feature>
<dbReference type="EMBL" id="BTSY01000002">
    <property type="protein sequence ID" value="GMT13406.1"/>
    <property type="molecule type" value="Genomic_DNA"/>
</dbReference>
<dbReference type="PROSITE" id="PS50850">
    <property type="entry name" value="MFS"/>
    <property type="match status" value="1"/>
</dbReference>
<dbReference type="InterPro" id="IPR005829">
    <property type="entry name" value="Sugar_transporter_CS"/>
</dbReference>
<evidence type="ECO:0000256" key="6">
    <source>
        <dbReference type="SAM" id="Phobius"/>
    </source>
</evidence>
<feature type="region of interest" description="Disordered" evidence="5">
    <location>
        <begin position="132"/>
        <end position="152"/>
    </location>
</feature>
<feature type="transmembrane region" description="Helical" evidence="6">
    <location>
        <begin position="707"/>
        <end position="729"/>
    </location>
</feature>
<evidence type="ECO:0000256" key="3">
    <source>
        <dbReference type="ARBA" id="ARBA00022989"/>
    </source>
</evidence>
<keyword evidence="3 6" id="KW-1133">Transmembrane helix</keyword>
<evidence type="ECO:0000256" key="4">
    <source>
        <dbReference type="ARBA" id="ARBA00023136"/>
    </source>
</evidence>
<proteinExistence type="predicted"/>
<dbReference type="GO" id="GO:0022857">
    <property type="term" value="F:transmembrane transporter activity"/>
    <property type="evidence" value="ECO:0007669"/>
    <property type="project" value="InterPro"/>
</dbReference>
<feature type="compositionally biased region" description="Basic and acidic residues" evidence="5">
    <location>
        <begin position="1"/>
        <end position="11"/>
    </location>
</feature>
<dbReference type="InterPro" id="IPR005828">
    <property type="entry name" value="MFS_sugar_transport-like"/>
</dbReference>
<evidence type="ECO:0000256" key="5">
    <source>
        <dbReference type="SAM" id="MobiDB-lite"/>
    </source>
</evidence>
<evidence type="ECO:0000256" key="2">
    <source>
        <dbReference type="ARBA" id="ARBA00022692"/>
    </source>
</evidence>
<keyword evidence="9" id="KW-1185">Reference proteome</keyword>
<dbReference type="AlphaFoldDB" id="A0AAV5V243"/>
<feature type="transmembrane region" description="Helical" evidence="6">
    <location>
        <begin position="400"/>
        <end position="418"/>
    </location>
</feature>
<feature type="transmembrane region" description="Helical" evidence="6">
    <location>
        <begin position="649"/>
        <end position="667"/>
    </location>
</feature>
<evidence type="ECO:0000313" key="9">
    <source>
        <dbReference type="Proteomes" id="UP001432322"/>
    </source>
</evidence>
<accession>A0AAV5V243</accession>
<feature type="compositionally biased region" description="Polar residues" evidence="5">
    <location>
        <begin position="136"/>
        <end position="152"/>
    </location>
</feature>
<feature type="transmembrane region" description="Helical" evidence="6">
    <location>
        <begin position="673"/>
        <end position="695"/>
    </location>
</feature>
<feature type="compositionally biased region" description="Polar residues" evidence="5">
    <location>
        <begin position="16"/>
        <end position="25"/>
    </location>
</feature>
<comment type="subcellular location">
    <subcellularLocation>
        <location evidence="1">Membrane</location>
        <topology evidence="1">Multi-pass membrane protein</topology>
    </subcellularLocation>
</comment>
<name>A0AAV5V243_9BILA</name>
<reference evidence="8" key="1">
    <citation type="submission" date="2023-10" db="EMBL/GenBank/DDBJ databases">
        <title>Genome assembly of Pristionchus species.</title>
        <authorList>
            <person name="Yoshida K."/>
            <person name="Sommer R.J."/>
        </authorList>
    </citation>
    <scope>NUCLEOTIDE SEQUENCE</scope>
    <source>
        <strain evidence="8">RS5133</strain>
    </source>
</reference>
<evidence type="ECO:0000259" key="7">
    <source>
        <dbReference type="PROSITE" id="PS50850"/>
    </source>
</evidence>
<feature type="transmembrane region" description="Helical" evidence="6">
    <location>
        <begin position="617"/>
        <end position="637"/>
    </location>
</feature>
<feature type="region of interest" description="Disordered" evidence="5">
    <location>
        <begin position="814"/>
        <end position="898"/>
    </location>
</feature>
<dbReference type="PROSITE" id="PS00216">
    <property type="entry name" value="SUGAR_TRANSPORT_1"/>
    <property type="match status" value="1"/>
</dbReference>
<dbReference type="SUPFAM" id="SSF103473">
    <property type="entry name" value="MFS general substrate transporter"/>
    <property type="match status" value="1"/>
</dbReference>
<feature type="compositionally biased region" description="Acidic residues" evidence="5">
    <location>
        <begin position="821"/>
        <end position="839"/>
    </location>
</feature>
<dbReference type="CDD" id="cd17317">
    <property type="entry name" value="MFS_SLC22"/>
    <property type="match status" value="1"/>
</dbReference>
<dbReference type="Pfam" id="PF00083">
    <property type="entry name" value="Sugar_tr"/>
    <property type="match status" value="1"/>
</dbReference>
<dbReference type="GO" id="GO:0016020">
    <property type="term" value="C:membrane"/>
    <property type="evidence" value="ECO:0007669"/>
    <property type="project" value="UniProtKB-SubCell"/>
</dbReference>
<feature type="compositionally biased region" description="Basic and acidic residues" evidence="5">
    <location>
        <begin position="858"/>
        <end position="872"/>
    </location>
</feature>
<feature type="transmembrane region" description="Helical" evidence="6">
    <location>
        <begin position="582"/>
        <end position="602"/>
    </location>
</feature>
<comment type="caution">
    <text evidence="8">The sequence shown here is derived from an EMBL/GenBank/DDBJ whole genome shotgun (WGS) entry which is preliminary data.</text>
</comment>
<dbReference type="Proteomes" id="UP001432322">
    <property type="component" value="Unassembled WGS sequence"/>
</dbReference>
<sequence length="898" mass="99757">MPNADDNERKCLLTPAGTNSSTEGTDGTKFPFHAASSVDVEEMKADEGNEGDEQMGEGERESTVGGETIDGASEVVSTVGDDVSVIGTSRPPSSNLEIIYSEPFLHQPGAFPPFAISDTFLPNMHAIKKGFARNPTPRSQRQSIVSGTAAPTTPKESSICLSEASLATGSVAAGRPGHKASFSTREIREQHLNIQQKYRQAAPQRERHFTDPVDFEGILRIIGGCSWWQMWVYMMIALQQIPHAMFNLNVVYMMYQPDHWCEVPGFGNDSIGAFKWDLEDILNTTIVFPTVSTNRKDSDSFHDQCYFYDRGADFYKQLREMSIEEAQTKVNEVEESHVPRVKCTKWHYKTDVMVTTIVTDWDLVCDDNMMRGHAHLFYCFGYLIGCVIGGLSSDRFGRKPTVIGFGILSSGFGFLLPYTKYFPMFLFIRFCSAICNEAADLAAYVLCMEITGVRYRSMVGSLLQAPWAVGYTLLALVAYLFKDWQKIQMVCAVAHFISVMFLCWLPESPRWLLVSDRLIDAEKVIRGACRDPPFPFSLIKRQKCSLPSDLELVQHRETSKWANRKASLGTVFKSKEMRQRTFIICTIFVATALVYYGVVIALSDQSAPGRVLFSGNFFFNNALAGAIELPTLIGCVYLMKFGRRRSQMLTLHLGALAIICAVVAVLYKKYMIALTSLLLGKIFVQGAFNILYIFCSELYPTVIRNTAVGLNSMIARFGSGVSSYIAILSDVTLPIVPMIIFAIFSFCAGIMVRLLPETQDKPLPETFEDAIADLQPEEDEITCCGFSLRTCRRRAARHSDAAAEWSALAEADEAPYGADAAPDDDDYLGAPPDNDDDSIGELRDLCSERPSVAESEPIGDRKRSNDDTKSARADGSSIVQDISDIVLPDKLTEPFDDE</sequence>
<dbReference type="Gene3D" id="1.20.1250.20">
    <property type="entry name" value="MFS general substrate transporter like domains"/>
    <property type="match status" value="1"/>
</dbReference>
<feature type="transmembrane region" description="Helical" evidence="6">
    <location>
        <begin position="735"/>
        <end position="755"/>
    </location>
</feature>
<feature type="transmembrane region" description="Helical" evidence="6">
    <location>
        <begin position="424"/>
        <end position="447"/>
    </location>
</feature>
<keyword evidence="2 6" id="KW-0812">Transmembrane</keyword>
<feature type="domain" description="Major facilitator superfamily (MFS) profile" evidence="7">
    <location>
        <begin position="305"/>
        <end position="759"/>
    </location>
</feature>